<dbReference type="EMBL" id="JAVGVR010000001">
    <property type="protein sequence ID" value="MDQ6595865.1"/>
    <property type="molecule type" value="Genomic_DNA"/>
</dbReference>
<sequence length="50" mass="5912">MENENKNPPNTVKYSIWETRTDEEQMENKHKITEAIHGTSLESKISEKHE</sequence>
<name>A0AA90QYE3_9BACI</name>
<comment type="caution">
    <text evidence="1">The sequence shown here is derived from an EMBL/GenBank/DDBJ whole genome shotgun (WGS) entry which is preliminary data.</text>
</comment>
<evidence type="ECO:0000313" key="1">
    <source>
        <dbReference type="EMBL" id="MDQ6595865.1"/>
    </source>
</evidence>
<protein>
    <submittedName>
        <fullName evidence="1">Uncharacterized protein</fullName>
    </submittedName>
</protein>
<accession>A0AA90QYE3</accession>
<evidence type="ECO:0000313" key="2">
    <source>
        <dbReference type="Proteomes" id="UP001178888"/>
    </source>
</evidence>
<dbReference type="RefSeq" id="WP_165976313.1">
    <property type="nucleotide sequence ID" value="NZ_JAVGVR010000001.1"/>
</dbReference>
<keyword evidence="2" id="KW-1185">Reference proteome</keyword>
<dbReference type="Proteomes" id="UP001178888">
    <property type="component" value="Unassembled WGS sequence"/>
</dbReference>
<gene>
    <name evidence="1" type="ORF">RCG21_05565</name>
</gene>
<proteinExistence type="predicted"/>
<organism evidence="1 2">
    <name type="scientific">Bacillus salipaludis</name>
    <dbReference type="NCBI Taxonomy" id="2547811"/>
    <lineage>
        <taxon>Bacteria</taxon>
        <taxon>Bacillati</taxon>
        <taxon>Bacillota</taxon>
        <taxon>Bacilli</taxon>
        <taxon>Bacillales</taxon>
        <taxon>Bacillaceae</taxon>
        <taxon>Bacillus</taxon>
    </lineage>
</organism>
<reference evidence="1" key="1">
    <citation type="submission" date="2023-08" db="EMBL/GenBank/DDBJ databases">
        <title>Nitrogen cycling bacteria in agricultural field soils.</title>
        <authorList>
            <person name="Jang J."/>
        </authorList>
    </citation>
    <scope>NUCLEOTIDE SEQUENCE</scope>
    <source>
        <strain evidence="1">PS3-36</strain>
    </source>
</reference>
<dbReference type="AlphaFoldDB" id="A0AA90QYE3"/>